<keyword evidence="2" id="KW-1185">Reference proteome</keyword>
<gene>
    <name evidence="1" type="ORF">M404DRAFT_1007798</name>
</gene>
<organism evidence="1 2">
    <name type="scientific">Pisolithus tinctorius Marx 270</name>
    <dbReference type="NCBI Taxonomy" id="870435"/>
    <lineage>
        <taxon>Eukaryota</taxon>
        <taxon>Fungi</taxon>
        <taxon>Dikarya</taxon>
        <taxon>Basidiomycota</taxon>
        <taxon>Agaricomycotina</taxon>
        <taxon>Agaricomycetes</taxon>
        <taxon>Agaricomycetidae</taxon>
        <taxon>Boletales</taxon>
        <taxon>Sclerodermatineae</taxon>
        <taxon>Pisolithaceae</taxon>
        <taxon>Pisolithus</taxon>
    </lineage>
</organism>
<dbReference type="Proteomes" id="UP000054217">
    <property type="component" value="Unassembled WGS sequence"/>
</dbReference>
<accession>A0A0C3NI18</accession>
<reference evidence="1 2" key="1">
    <citation type="submission" date="2014-04" db="EMBL/GenBank/DDBJ databases">
        <authorList>
            <consortium name="DOE Joint Genome Institute"/>
            <person name="Kuo A."/>
            <person name="Kohler A."/>
            <person name="Costa M.D."/>
            <person name="Nagy L.G."/>
            <person name="Floudas D."/>
            <person name="Copeland A."/>
            <person name="Barry K.W."/>
            <person name="Cichocki N."/>
            <person name="Veneault-Fourrey C."/>
            <person name="LaButti K."/>
            <person name="Lindquist E.A."/>
            <person name="Lipzen A."/>
            <person name="Lundell T."/>
            <person name="Morin E."/>
            <person name="Murat C."/>
            <person name="Sun H."/>
            <person name="Tunlid A."/>
            <person name="Henrissat B."/>
            <person name="Grigoriev I.V."/>
            <person name="Hibbett D.S."/>
            <person name="Martin F."/>
            <person name="Nordberg H.P."/>
            <person name="Cantor M.N."/>
            <person name="Hua S.X."/>
        </authorList>
    </citation>
    <scope>NUCLEOTIDE SEQUENCE [LARGE SCALE GENOMIC DNA]</scope>
    <source>
        <strain evidence="1 2">Marx 270</strain>
    </source>
</reference>
<name>A0A0C3NI18_PISTI</name>
<dbReference type="EMBL" id="KN832077">
    <property type="protein sequence ID" value="KIN95078.1"/>
    <property type="molecule type" value="Genomic_DNA"/>
</dbReference>
<proteinExistence type="predicted"/>
<protein>
    <submittedName>
        <fullName evidence="1">Uncharacterized protein</fullName>
    </submittedName>
</protein>
<reference evidence="2" key="2">
    <citation type="submission" date="2015-01" db="EMBL/GenBank/DDBJ databases">
        <title>Evolutionary Origins and Diversification of the Mycorrhizal Mutualists.</title>
        <authorList>
            <consortium name="DOE Joint Genome Institute"/>
            <consortium name="Mycorrhizal Genomics Consortium"/>
            <person name="Kohler A."/>
            <person name="Kuo A."/>
            <person name="Nagy L.G."/>
            <person name="Floudas D."/>
            <person name="Copeland A."/>
            <person name="Barry K.W."/>
            <person name="Cichocki N."/>
            <person name="Veneault-Fourrey C."/>
            <person name="LaButti K."/>
            <person name="Lindquist E.A."/>
            <person name="Lipzen A."/>
            <person name="Lundell T."/>
            <person name="Morin E."/>
            <person name="Murat C."/>
            <person name="Riley R."/>
            <person name="Ohm R."/>
            <person name="Sun H."/>
            <person name="Tunlid A."/>
            <person name="Henrissat B."/>
            <person name="Grigoriev I.V."/>
            <person name="Hibbett D.S."/>
            <person name="Martin F."/>
        </authorList>
    </citation>
    <scope>NUCLEOTIDE SEQUENCE [LARGE SCALE GENOMIC DNA]</scope>
    <source>
        <strain evidence="2">Marx 270</strain>
    </source>
</reference>
<dbReference type="HOGENOM" id="CLU_2475041_0_0_1"/>
<dbReference type="AlphaFoldDB" id="A0A0C3NI18"/>
<dbReference type="InParanoid" id="A0A0C3NI18"/>
<evidence type="ECO:0000313" key="2">
    <source>
        <dbReference type="Proteomes" id="UP000054217"/>
    </source>
</evidence>
<feature type="non-terminal residue" evidence="1">
    <location>
        <position position="88"/>
    </location>
</feature>
<sequence>MGGLAKGNQCPDAALLPLLTIASPPRPEGCTDHACPIIFCGHAGDLQGLACTPITKTRPQNGLSLIVKDTDKPIYGFFRVSATTISSR</sequence>
<evidence type="ECO:0000313" key="1">
    <source>
        <dbReference type="EMBL" id="KIN95078.1"/>
    </source>
</evidence>